<name>A0A0R1VEL3_9LACO</name>
<evidence type="ECO:0000313" key="1">
    <source>
        <dbReference type="EMBL" id="KRM03968.1"/>
    </source>
</evidence>
<gene>
    <name evidence="1" type="ORF">FD41_GL001008</name>
</gene>
<accession>A0A0R1VEL3</accession>
<dbReference type="Pfam" id="PF06028">
    <property type="entry name" value="DUF915"/>
    <property type="match status" value="1"/>
</dbReference>
<dbReference type="AlphaFoldDB" id="A0A0R1VEL3"/>
<dbReference type="InterPro" id="IPR010315">
    <property type="entry name" value="DUF915_hydro-like"/>
</dbReference>
<keyword evidence="1" id="KW-0378">Hydrolase</keyword>
<reference evidence="1 2" key="1">
    <citation type="journal article" date="2015" name="Genome Announc.">
        <title>Expanding the biotechnology potential of lactobacilli through comparative genomics of 213 strains and associated genera.</title>
        <authorList>
            <person name="Sun Z."/>
            <person name="Harris H.M."/>
            <person name="McCann A."/>
            <person name="Guo C."/>
            <person name="Argimon S."/>
            <person name="Zhang W."/>
            <person name="Yang X."/>
            <person name="Jeffery I.B."/>
            <person name="Cooney J.C."/>
            <person name="Kagawa T.F."/>
            <person name="Liu W."/>
            <person name="Song Y."/>
            <person name="Salvetti E."/>
            <person name="Wrobel A."/>
            <person name="Rasinkangas P."/>
            <person name="Parkhill J."/>
            <person name="Rea M.C."/>
            <person name="O'Sullivan O."/>
            <person name="Ritari J."/>
            <person name="Douillard F.P."/>
            <person name="Paul Ross R."/>
            <person name="Yang R."/>
            <person name="Briner A.E."/>
            <person name="Felis G.E."/>
            <person name="de Vos W.M."/>
            <person name="Barrangou R."/>
            <person name="Klaenhammer T.R."/>
            <person name="Caufield P.W."/>
            <person name="Cui Y."/>
            <person name="Zhang H."/>
            <person name="O'Toole P.W."/>
        </authorList>
    </citation>
    <scope>NUCLEOTIDE SEQUENCE [LARGE SCALE GENOMIC DNA]</scope>
    <source>
        <strain evidence="1 2">DSM 18382</strain>
    </source>
</reference>
<dbReference type="RefSeq" id="WP_056984155.1">
    <property type="nucleotide sequence ID" value="NZ_AZFY01000122.1"/>
</dbReference>
<proteinExistence type="predicted"/>
<dbReference type="Gene3D" id="3.40.50.1820">
    <property type="entry name" value="alpha/beta hydrolase"/>
    <property type="match status" value="1"/>
</dbReference>
<dbReference type="EMBL" id="AZFY01000122">
    <property type="protein sequence ID" value="KRM03968.1"/>
    <property type="molecule type" value="Genomic_DNA"/>
</dbReference>
<dbReference type="PATRIC" id="fig|1423743.5.peg.1039"/>
<dbReference type="InterPro" id="IPR029058">
    <property type="entry name" value="AB_hydrolase_fold"/>
</dbReference>
<keyword evidence="2" id="KW-1185">Reference proteome</keyword>
<comment type="caution">
    <text evidence="1">The sequence shown here is derived from an EMBL/GenBank/DDBJ whole genome shotgun (WGS) entry which is preliminary data.</text>
</comment>
<dbReference type="GO" id="GO:0016787">
    <property type="term" value="F:hydrolase activity"/>
    <property type="evidence" value="ECO:0007669"/>
    <property type="project" value="UniProtKB-KW"/>
</dbReference>
<dbReference type="SUPFAM" id="SSF53474">
    <property type="entry name" value="alpha/beta-Hydrolases"/>
    <property type="match status" value="1"/>
</dbReference>
<sequence length="311" mass="34930">MMTRRNKILVTVSVVLGIVVIFAAAGLFFRSANHANRSRQQKTVAVNHSTTPVLFVHGWGAGLHSQMPLAKKAIREGVAQKGLYVYVGPSGQIKMYGHLPAHPKKSPEILVKFPNAYIGEFQEAAELHKILVLLKQRYHVTSFNAIGHSMGAYALVTQSERDGNSRQIPRVNKLVLIAGPYDGILDRGKWDQPTSGKLSRLWDDHPNQNRLLKNGQPRIKHPEYRLLMRNRRNFPHQAHILNIYGNVENGSNSDGTVSVTSVLSLDSILKNQVAGYQKFATHGRLAKHPYLETKNKRVQNEIIKFLWGTRS</sequence>
<evidence type="ECO:0000313" key="2">
    <source>
        <dbReference type="Proteomes" id="UP000051966"/>
    </source>
</evidence>
<dbReference type="Proteomes" id="UP000051966">
    <property type="component" value="Unassembled WGS sequence"/>
</dbReference>
<dbReference type="OrthoDB" id="503948at2"/>
<protein>
    <submittedName>
        <fullName evidence="1">Cell surface hydrolase</fullName>
    </submittedName>
</protein>
<organism evidence="1 2">
    <name type="scientific">Lentilactobacillus farraginis DSM 18382 = JCM 14108</name>
    <dbReference type="NCBI Taxonomy" id="1423743"/>
    <lineage>
        <taxon>Bacteria</taxon>
        <taxon>Bacillati</taxon>
        <taxon>Bacillota</taxon>
        <taxon>Bacilli</taxon>
        <taxon>Lactobacillales</taxon>
        <taxon>Lactobacillaceae</taxon>
        <taxon>Lentilactobacillus</taxon>
    </lineage>
</organism>